<accession>A0A8X6T184</accession>
<evidence type="ECO:0000313" key="1">
    <source>
        <dbReference type="EMBL" id="GFY16518.1"/>
    </source>
</evidence>
<proteinExistence type="predicted"/>
<reference evidence="1" key="1">
    <citation type="submission" date="2020-08" db="EMBL/GenBank/DDBJ databases">
        <title>Multicomponent nature underlies the extraordinary mechanical properties of spider dragline silk.</title>
        <authorList>
            <person name="Kono N."/>
            <person name="Nakamura H."/>
            <person name="Mori M."/>
            <person name="Yoshida Y."/>
            <person name="Ohtoshi R."/>
            <person name="Malay A.D."/>
            <person name="Moran D.A.P."/>
            <person name="Tomita M."/>
            <person name="Numata K."/>
            <person name="Arakawa K."/>
        </authorList>
    </citation>
    <scope>NUCLEOTIDE SEQUENCE</scope>
</reference>
<dbReference type="EMBL" id="BMAU01021339">
    <property type="protein sequence ID" value="GFY16518.1"/>
    <property type="molecule type" value="Genomic_DNA"/>
</dbReference>
<dbReference type="Proteomes" id="UP000887159">
    <property type="component" value="Unassembled WGS sequence"/>
</dbReference>
<gene>
    <name evidence="1" type="ORF">TNCV_735471</name>
</gene>
<evidence type="ECO:0000313" key="2">
    <source>
        <dbReference type="Proteomes" id="UP000887159"/>
    </source>
</evidence>
<protein>
    <submittedName>
        <fullName evidence="1">Uncharacterized protein</fullName>
    </submittedName>
</protein>
<keyword evidence="2" id="KW-1185">Reference proteome</keyword>
<name>A0A8X6T184_TRICX</name>
<comment type="caution">
    <text evidence="1">The sequence shown here is derived from an EMBL/GenBank/DDBJ whole genome shotgun (WGS) entry which is preliminary data.</text>
</comment>
<sequence length="74" mass="8295">MSGLAARWLFRIPPCRLRDSNTGPTGKLQPRLLGCSGKPLMVMLWENPKSTSGLPVSNLPTYQLKTRHAFDEKK</sequence>
<dbReference type="AlphaFoldDB" id="A0A8X6T184"/>
<organism evidence="1 2">
    <name type="scientific">Trichonephila clavipes</name>
    <name type="common">Golden silk orbweaver</name>
    <name type="synonym">Nephila clavipes</name>
    <dbReference type="NCBI Taxonomy" id="2585209"/>
    <lineage>
        <taxon>Eukaryota</taxon>
        <taxon>Metazoa</taxon>
        <taxon>Ecdysozoa</taxon>
        <taxon>Arthropoda</taxon>
        <taxon>Chelicerata</taxon>
        <taxon>Arachnida</taxon>
        <taxon>Araneae</taxon>
        <taxon>Araneomorphae</taxon>
        <taxon>Entelegynae</taxon>
        <taxon>Araneoidea</taxon>
        <taxon>Nephilidae</taxon>
        <taxon>Trichonephila</taxon>
    </lineage>
</organism>